<keyword evidence="1" id="KW-0812">Transmembrane</keyword>
<accession>A0A7X9DJN5</accession>
<protein>
    <submittedName>
        <fullName evidence="2">Uncharacterized protein</fullName>
    </submittedName>
</protein>
<evidence type="ECO:0000313" key="3">
    <source>
        <dbReference type="Proteomes" id="UP000526033"/>
    </source>
</evidence>
<organism evidence="2 3">
    <name type="scientific">candidate division WWE3 bacterium</name>
    <dbReference type="NCBI Taxonomy" id="2053526"/>
    <lineage>
        <taxon>Bacteria</taxon>
        <taxon>Katanobacteria</taxon>
    </lineage>
</organism>
<keyword evidence="1" id="KW-1133">Transmembrane helix</keyword>
<comment type="caution">
    <text evidence="2">The sequence shown here is derived from an EMBL/GenBank/DDBJ whole genome shotgun (WGS) entry which is preliminary data.</text>
</comment>
<gene>
    <name evidence="2" type="ORF">GYA27_00630</name>
</gene>
<feature type="transmembrane region" description="Helical" evidence="1">
    <location>
        <begin position="44"/>
        <end position="66"/>
    </location>
</feature>
<dbReference type="EMBL" id="JAAZNL010000005">
    <property type="protein sequence ID" value="NMB69695.1"/>
    <property type="molecule type" value="Genomic_DNA"/>
</dbReference>
<proteinExistence type="predicted"/>
<evidence type="ECO:0000313" key="2">
    <source>
        <dbReference type="EMBL" id="NMB69695.1"/>
    </source>
</evidence>
<sequence length="115" mass="13452">MDKRLLAHEQLILDSLNTTESLAHAENLYVYHTKMLANFQAERIVHLLVTLFIALFTIIFTIATAITQNVLFAPISVLLLFLLFPYILHYYNLENTIQRLYALDKVIIERIFELE</sequence>
<dbReference type="AlphaFoldDB" id="A0A7X9DJN5"/>
<reference evidence="2 3" key="1">
    <citation type="journal article" date="2020" name="Biotechnol. Biofuels">
        <title>New insights from the biogas microbiome by comprehensive genome-resolved metagenomics of nearly 1600 species originating from multiple anaerobic digesters.</title>
        <authorList>
            <person name="Campanaro S."/>
            <person name="Treu L."/>
            <person name="Rodriguez-R L.M."/>
            <person name="Kovalovszki A."/>
            <person name="Ziels R.M."/>
            <person name="Maus I."/>
            <person name="Zhu X."/>
            <person name="Kougias P.G."/>
            <person name="Basile A."/>
            <person name="Luo G."/>
            <person name="Schluter A."/>
            <person name="Konstantinidis K.T."/>
            <person name="Angelidaki I."/>
        </authorList>
    </citation>
    <scope>NUCLEOTIDE SEQUENCE [LARGE SCALE GENOMIC DNA]</scope>
    <source>
        <strain evidence="2">AS27yjCOA_165</strain>
    </source>
</reference>
<keyword evidence="1" id="KW-0472">Membrane</keyword>
<feature type="transmembrane region" description="Helical" evidence="1">
    <location>
        <begin position="72"/>
        <end position="91"/>
    </location>
</feature>
<evidence type="ECO:0000256" key="1">
    <source>
        <dbReference type="SAM" id="Phobius"/>
    </source>
</evidence>
<name>A0A7X9DJN5_UNCKA</name>
<dbReference type="Proteomes" id="UP000526033">
    <property type="component" value="Unassembled WGS sequence"/>
</dbReference>